<evidence type="ECO:0000313" key="6">
    <source>
        <dbReference type="Proteomes" id="UP001155241"/>
    </source>
</evidence>
<keyword evidence="4" id="KW-0560">Oxidoreductase</keyword>
<dbReference type="AlphaFoldDB" id="A0A9X2F9R0"/>
<evidence type="ECO:0000256" key="2">
    <source>
        <dbReference type="ARBA" id="ARBA00010617"/>
    </source>
</evidence>
<organism evidence="5 6">
    <name type="scientific">Aeoliella straminimaris</name>
    <dbReference type="NCBI Taxonomy" id="2954799"/>
    <lineage>
        <taxon>Bacteria</taxon>
        <taxon>Pseudomonadati</taxon>
        <taxon>Planctomycetota</taxon>
        <taxon>Planctomycetia</taxon>
        <taxon>Pirellulales</taxon>
        <taxon>Lacipirellulaceae</taxon>
        <taxon>Aeoliella</taxon>
    </lineage>
</organism>
<dbReference type="GO" id="GO:0016705">
    <property type="term" value="F:oxidoreductase activity, acting on paired donors, with incorporation or reduction of molecular oxygen"/>
    <property type="evidence" value="ECO:0007669"/>
    <property type="project" value="InterPro"/>
</dbReference>
<reference evidence="5" key="1">
    <citation type="submission" date="2022-06" db="EMBL/GenBank/DDBJ databases">
        <title>Aeoliella straminimaris, a novel planctomycete from sediments.</title>
        <authorList>
            <person name="Vitorino I.R."/>
            <person name="Lage O.M."/>
        </authorList>
    </citation>
    <scope>NUCLEOTIDE SEQUENCE</scope>
    <source>
        <strain evidence="5">ICT_H6.2</strain>
    </source>
</reference>
<dbReference type="EMBL" id="JAMXLR010000051">
    <property type="protein sequence ID" value="MCO6044990.1"/>
    <property type="molecule type" value="Genomic_DNA"/>
</dbReference>
<comment type="cofactor">
    <cofactor evidence="1 3">
        <name>heme</name>
        <dbReference type="ChEBI" id="CHEBI:30413"/>
    </cofactor>
</comment>
<comment type="caution">
    <text evidence="5">The sequence shown here is derived from an EMBL/GenBank/DDBJ whole genome shotgun (WGS) entry which is preliminary data.</text>
</comment>
<feature type="binding site" description="axial binding residue" evidence="3">
    <location>
        <position position="385"/>
    </location>
    <ligand>
        <name>heme</name>
        <dbReference type="ChEBI" id="CHEBI:30413"/>
    </ligand>
    <ligandPart>
        <name>Fe</name>
        <dbReference type="ChEBI" id="CHEBI:18248"/>
    </ligandPart>
</feature>
<evidence type="ECO:0000256" key="3">
    <source>
        <dbReference type="PIRSR" id="PIRSR602401-1"/>
    </source>
</evidence>
<evidence type="ECO:0000256" key="1">
    <source>
        <dbReference type="ARBA" id="ARBA00001971"/>
    </source>
</evidence>
<comment type="similarity">
    <text evidence="2 4">Belongs to the cytochrome P450 family.</text>
</comment>
<dbReference type="InterPro" id="IPR002401">
    <property type="entry name" value="Cyt_P450_E_grp-I"/>
</dbReference>
<proteinExistence type="inferred from homology"/>
<dbReference type="SUPFAM" id="SSF48264">
    <property type="entry name" value="Cytochrome P450"/>
    <property type="match status" value="1"/>
</dbReference>
<protein>
    <submittedName>
        <fullName evidence="5">Cytochrome P450</fullName>
    </submittedName>
</protein>
<dbReference type="GO" id="GO:0005506">
    <property type="term" value="F:iron ion binding"/>
    <property type="evidence" value="ECO:0007669"/>
    <property type="project" value="InterPro"/>
</dbReference>
<keyword evidence="6" id="KW-1185">Reference proteome</keyword>
<dbReference type="PANTHER" id="PTHR24305:SF166">
    <property type="entry name" value="CYTOCHROME P450 12A4, MITOCHONDRIAL-RELATED"/>
    <property type="match status" value="1"/>
</dbReference>
<dbReference type="GO" id="GO:0020037">
    <property type="term" value="F:heme binding"/>
    <property type="evidence" value="ECO:0007669"/>
    <property type="project" value="InterPro"/>
</dbReference>
<dbReference type="RefSeq" id="WP_252853103.1">
    <property type="nucleotide sequence ID" value="NZ_JAMXLR010000051.1"/>
</dbReference>
<evidence type="ECO:0000313" key="5">
    <source>
        <dbReference type="EMBL" id="MCO6044990.1"/>
    </source>
</evidence>
<dbReference type="PANTHER" id="PTHR24305">
    <property type="entry name" value="CYTOCHROME P450"/>
    <property type="match status" value="1"/>
</dbReference>
<dbReference type="InterPro" id="IPR050121">
    <property type="entry name" value="Cytochrome_P450_monoxygenase"/>
</dbReference>
<dbReference type="PROSITE" id="PS00086">
    <property type="entry name" value="CYTOCHROME_P450"/>
    <property type="match status" value="1"/>
</dbReference>
<evidence type="ECO:0000256" key="4">
    <source>
        <dbReference type="RuleBase" id="RU000461"/>
    </source>
</evidence>
<dbReference type="PRINTS" id="PR00463">
    <property type="entry name" value="EP450I"/>
</dbReference>
<dbReference type="InterPro" id="IPR017972">
    <property type="entry name" value="Cyt_P450_CS"/>
</dbReference>
<dbReference type="InterPro" id="IPR036396">
    <property type="entry name" value="Cyt_P450_sf"/>
</dbReference>
<name>A0A9X2F9R0_9BACT</name>
<keyword evidence="3 4" id="KW-0349">Heme</keyword>
<dbReference type="Proteomes" id="UP001155241">
    <property type="component" value="Unassembled WGS sequence"/>
</dbReference>
<accession>A0A9X2F9R0</accession>
<dbReference type="Pfam" id="PF00067">
    <property type="entry name" value="p450"/>
    <property type="match status" value="1"/>
</dbReference>
<dbReference type="InterPro" id="IPR001128">
    <property type="entry name" value="Cyt_P450"/>
</dbReference>
<keyword evidence="3 4" id="KW-0408">Iron</keyword>
<keyword evidence="3 4" id="KW-0479">Metal-binding</keyword>
<sequence length="471" mass="51906">MLSPDQHADGLPAVSHLPLAEFADDVLGNLFALHEEFGPVAAIEDGGQRLVVLFDPELNFQVLRDTDTYQGRFFPIRGPKRSSQRRLTCGLLGMNGEQHARNRRILKDAFSLRAIAGYRPAVESITDRWLDAWQPGSTIDLNDEMTRYMLTVTSTLLFGMNDQQQACELGEQIADWVSRMHDIGAGALVPDAAFDAGYEPLLEQAEELERSVTAMIARRRETIADQPDACDVLSLLVRGHGELGKLSDEELVGQACVLFGAAHMTTAHSLTWTLLLLSLHPEIAANLLAETLGPEEARTGLIDRVIKESMRVLPASSYSQRVTSRRVQVGPYDCLPGTPIVFTPLITHRLPGLYEDPRTFNPDRWLDIKPSTYEYLPFGAGARMCIGGPLAMEILRHAIPRILERFRLDVPAGTEINAQVTGTMLSPVATVPIELHEADGQFSSHPIQGNLTTLLNLPGAAEASTRPRQPR</sequence>
<dbReference type="Gene3D" id="1.10.630.10">
    <property type="entry name" value="Cytochrome P450"/>
    <property type="match status" value="1"/>
</dbReference>
<gene>
    <name evidence="5" type="ORF">NG895_13855</name>
</gene>
<dbReference type="GO" id="GO:0004497">
    <property type="term" value="F:monooxygenase activity"/>
    <property type="evidence" value="ECO:0007669"/>
    <property type="project" value="UniProtKB-KW"/>
</dbReference>
<keyword evidence="4" id="KW-0503">Monooxygenase</keyword>
<dbReference type="PRINTS" id="PR00385">
    <property type="entry name" value="P450"/>
</dbReference>